<organism evidence="2 3">
    <name type="scientific">Panagrolaimus superbus</name>
    <dbReference type="NCBI Taxonomy" id="310955"/>
    <lineage>
        <taxon>Eukaryota</taxon>
        <taxon>Metazoa</taxon>
        <taxon>Ecdysozoa</taxon>
        <taxon>Nematoda</taxon>
        <taxon>Chromadorea</taxon>
        <taxon>Rhabditida</taxon>
        <taxon>Tylenchina</taxon>
        <taxon>Panagrolaimomorpha</taxon>
        <taxon>Panagrolaimoidea</taxon>
        <taxon>Panagrolaimidae</taxon>
        <taxon>Panagrolaimus</taxon>
    </lineage>
</organism>
<dbReference type="Pfam" id="PF13358">
    <property type="entry name" value="DDE_3"/>
    <property type="match status" value="1"/>
</dbReference>
<dbReference type="InterPro" id="IPR038717">
    <property type="entry name" value="Tc1-like_DDE_dom"/>
</dbReference>
<dbReference type="GO" id="GO:0003676">
    <property type="term" value="F:nucleic acid binding"/>
    <property type="evidence" value="ECO:0007669"/>
    <property type="project" value="InterPro"/>
</dbReference>
<dbReference type="SUPFAM" id="SSF53098">
    <property type="entry name" value="Ribonuclease H-like"/>
    <property type="match status" value="1"/>
</dbReference>
<dbReference type="PANTHER" id="PTHR23022:SF134">
    <property type="entry name" value="TRANSPOSABLE ELEMENT TC1 TRANSPOSASE"/>
    <property type="match status" value="1"/>
</dbReference>
<proteinExistence type="predicted"/>
<evidence type="ECO:0000259" key="1">
    <source>
        <dbReference type="Pfam" id="PF13358"/>
    </source>
</evidence>
<dbReference type="WBParaSite" id="PSU_v2.g12593.t1">
    <property type="protein sequence ID" value="PSU_v2.g12593.t1"/>
    <property type="gene ID" value="PSU_v2.g12593"/>
</dbReference>
<keyword evidence="2" id="KW-1185">Reference proteome</keyword>
<dbReference type="InterPro" id="IPR012337">
    <property type="entry name" value="RNaseH-like_sf"/>
</dbReference>
<dbReference type="InterPro" id="IPR036397">
    <property type="entry name" value="RNaseH_sf"/>
</dbReference>
<evidence type="ECO:0000313" key="2">
    <source>
        <dbReference type="Proteomes" id="UP000887577"/>
    </source>
</evidence>
<dbReference type="Proteomes" id="UP000887577">
    <property type="component" value="Unplaced"/>
</dbReference>
<feature type="domain" description="Tc1-like transposase DDE" evidence="1">
    <location>
        <begin position="28"/>
        <end position="174"/>
    </location>
</feature>
<dbReference type="InterPro" id="IPR052338">
    <property type="entry name" value="Transposase_5"/>
</dbReference>
<accession>A0A914XZF4</accession>
<dbReference type="AlphaFoldDB" id="A0A914XZF4"/>
<dbReference type="Gene3D" id="3.30.420.10">
    <property type="entry name" value="Ribonuclease H-like superfamily/Ribonuclease H"/>
    <property type="match status" value="1"/>
</dbReference>
<protein>
    <submittedName>
        <fullName evidence="3">Tc1-like transposase DDE domain-containing protein</fullName>
    </submittedName>
</protein>
<dbReference type="PANTHER" id="PTHR23022">
    <property type="entry name" value="TRANSPOSABLE ELEMENT-RELATED"/>
    <property type="match status" value="1"/>
</dbReference>
<reference evidence="3" key="1">
    <citation type="submission" date="2022-11" db="UniProtKB">
        <authorList>
            <consortium name="WormBaseParasite"/>
        </authorList>
    </citation>
    <scope>IDENTIFICATION</scope>
</reference>
<sequence length="224" mass="26737">MISERNTHLRILYREHIMVTNQFFYNHLFVDECKITSGHHGKFQWYRVNQFNPKRKRVAHYSGFSIYGGISRRGPTSFLIIPGNARINSEIYCDMIGHCVYPFIRDVYAMNCNLIQDNASIHVSHYTREFMDHLGIRRSFFPAQSPDFNPIEYVWRGMKEYVSQKNPTDLEQLQLRIAEYVRKYVTVEFCNQLIDYSRRNIIRSVDGRNYEGTKPTNLLYRDIR</sequence>
<name>A0A914XZF4_9BILA</name>
<evidence type="ECO:0000313" key="3">
    <source>
        <dbReference type="WBParaSite" id="PSU_v2.g12593.t1"/>
    </source>
</evidence>